<evidence type="ECO:0000313" key="1">
    <source>
        <dbReference type="EMBL" id="EEH11757.1"/>
    </source>
</evidence>
<organism evidence="1 2">
    <name type="scientific">Ajellomyces capsulatus (strain G186AR / H82 / ATCC MYA-2454 / RMSCC 2432)</name>
    <name type="common">Darling's disease fungus</name>
    <name type="synonym">Histoplasma capsulatum</name>
    <dbReference type="NCBI Taxonomy" id="447093"/>
    <lineage>
        <taxon>Eukaryota</taxon>
        <taxon>Fungi</taxon>
        <taxon>Dikarya</taxon>
        <taxon>Ascomycota</taxon>
        <taxon>Pezizomycotina</taxon>
        <taxon>Eurotiomycetes</taxon>
        <taxon>Eurotiomycetidae</taxon>
        <taxon>Onygenales</taxon>
        <taxon>Ajellomycetaceae</taxon>
        <taxon>Histoplasma</taxon>
    </lineage>
</organism>
<dbReference type="RefSeq" id="XP_045292237.1">
    <property type="nucleotide sequence ID" value="XM_045428262.1"/>
</dbReference>
<dbReference type="VEuPathDB" id="FungiDB:I7I50_03322"/>
<dbReference type="GeneID" id="69034229"/>
<dbReference type="Proteomes" id="UP000001631">
    <property type="component" value="Unassembled WGS sequence"/>
</dbReference>
<dbReference type="HOGENOM" id="CLU_125044_0_0_1"/>
<reference evidence="1" key="1">
    <citation type="submission" date="2009-02" db="EMBL/GenBank/DDBJ databases">
        <title>The Genome Sequence of Ajellomyces capsulatus strain G186AR.</title>
        <authorList>
            <consortium name="The Broad Institute Genome Sequencing Platform"/>
            <person name="Champion M."/>
            <person name="Cuomo C."/>
            <person name="Ma L.-J."/>
            <person name="Henn M.R."/>
            <person name="Sil A."/>
            <person name="Goldman B."/>
            <person name="Young S.K."/>
            <person name="Kodira C.D."/>
            <person name="Zeng Q."/>
            <person name="Koehrsen M."/>
            <person name="Alvarado L."/>
            <person name="Berlin A."/>
            <person name="Borenstein D."/>
            <person name="Chen Z."/>
            <person name="Engels R."/>
            <person name="Freedman E."/>
            <person name="Gellesch M."/>
            <person name="Goldberg J."/>
            <person name="Griggs A."/>
            <person name="Gujja S."/>
            <person name="Heiman D."/>
            <person name="Hepburn T."/>
            <person name="Howarth C."/>
            <person name="Jen D."/>
            <person name="Larson L."/>
            <person name="Lewis B."/>
            <person name="Mehta T."/>
            <person name="Park D."/>
            <person name="Pearson M."/>
            <person name="Roberts A."/>
            <person name="Saif S."/>
            <person name="Shea T."/>
            <person name="Shenoy N."/>
            <person name="Sisk P."/>
            <person name="Stolte C."/>
            <person name="Sykes S."/>
            <person name="Walk T."/>
            <person name="White J."/>
            <person name="Yandava C."/>
            <person name="Klein B."/>
            <person name="McEwen J.G."/>
            <person name="Puccia R."/>
            <person name="Goldman G.H."/>
            <person name="Felipe M.S."/>
            <person name="Nino-Vega G."/>
            <person name="San-Blas G."/>
            <person name="Taylor J."/>
            <person name="Mendoza L."/>
            <person name="Galagan J."/>
            <person name="Nusbaum C."/>
            <person name="Birren B."/>
        </authorList>
    </citation>
    <scope>NUCLEOTIDE SEQUENCE</scope>
    <source>
        <strain evidence="1">G186AR</strain>
    </source>
</reference>
<gene>
    <name evidence="1" type="ORF">HCBG_01212</name>
</gene>
<proteinExistence type="predicted"/>
<dbReference type="EMBL" id="GG663363">
    <property type="protein sequence ID" value="EEH11757.1"/>
    <property type="molecule type" value="Genomic_DNA"/>
</dbReference>
<name>C0NA53_AJECG</name>
<keyword evidence="2" id="KW-1185">Reference proteome</keyword>
<sequence>MTGALKRGVRELENWVKGSVSRATRLARGEGTAGTRAAPTQTATNDSQIGVRLDNAEKITRNGKEYKRYKLQANKNAANPTIRELANKNSHRVFAEADVPLDGTIPTDQKITALFQDLIDDVDKNMKTYNYYIELQQIDWPVGP</sequence>
<dbReference type="InParanoid" id="C0NA53"/>
<evidence type="ECO:0000313" key="2">
    <source>
        <dbReference type="Proteomes" id="UP000001631"/>
    </source>
</evidence>
<dbReference type="AlphaFoldDB" id="C0NA53"/>
<accession>C0NA53</accession>
<protein>
    <submittedName>
        <fullName evidence="1">Uncharacterized protein</fullName>
    </submittedName>
</protein>